<protein>
    <submittedName>
        <fullName evidence="3">Transposase</fullName>
    </submittedName>
</protein>
<dbReference type="InterPro" id="IPR039552">
    <property type="entry name" value="IS66_C"/>
</dbReference>
<organism evidence="3 4">
    <name type="scientific">Cloacibacillus evryensis</name>
    <dbReference type="NCBI Taxonomy" id="508460"/>
    <lineage>
        <taxon>Bacteria</taxon>
        <taxon>Thermotogati</taxon>
        <taxon>Synergistota</taxon>
        <taxon>Synergistia</taxon>
        <taxon>Synergistales</taxon>
        <taxon>Synergistaceae</taxon>
        <taxon>Cloacibacillus</taxon>
    </lineage>
</organism>
<gene>
    <name evidence="3" type="ORF">NE630_10245</name>
</gene>
<proteinExistence type="predicted"/>
<dbReference type="AlphaFoldDB" id="A0AAW5K7R7"/>
<comment type="caution">
    <text evidence="3">The sequence shown here is derived from an EMBL/GenBank/DDBJ whole genome shotgun (WGS) entry which is preliminary data.</text>
</comment>
<dbReference type="Proteomes" id="UP001205919">
    <property type="component" value="Unassembled WGS sequence"/>
</dbReference>
<dbReference type="InterPro" id="IPR004291">
    <property type="entry name" value="Transposase_IS66_central"/>
</dbReference>
<keyword evidence="4" id="KW-1185">Reference proteome</keyword>
<accession>A0AAW5K7R7</accession>
<sequence length="283" mass="32125">MKKFLEGYKGYLHADGYSGYHGLPKDITITGCWTHARRKLDEAVKAARQMKEKTALHRKASCHATNCTHLNIVMSACQRKNAMTPALNKAGPYRTNSSNGRLKPRPCQNHCQAKPCTTSPNSGNTLKTYTSTGRLELSNNLAERSIKPLVIGRKSWLFCCTVKGAEARSIIYLIIEAAKENGLKPFVYLKHIFETMLDIQPEGYAKLLPWNPSLPDSCHLKKDAGYTPDAGYRHRRHHLTGWRKYRSWILYITGTGRFDAFVLSIFFYKTKDKVQINTTPEQD</sequence>
<evidence type="ECO:0000259" key="1">
    <source>
        <dbReference type="Pfam" id="PF03050"/>
    </source>
</evidence>
<evidence type="ECO:0000313" key="3">
    <source>
        <dbReference type="EMBL" id="MCQ4814808.1"/>
    </source>
</evidence>
<dbReference type="PANTHER" id="PTHR33678">
    <property type="entry name" value="BLL1576 PROTEIN"/>
    <property type="match status" value="1"/>
</dbReference>
<dbReference type="PANTHER" id="PTHR33678:SF1">
    <property type="entry name" value="BLL1576 PROTEIN"/>
    <property type="match status" value="1"/>
</dbReference>
<dbReference type="InterPro" id="IPR052344">
    <property type="entry name" value="Transposase-related"/>
</dbReference>
<feature type="domain" description="Transposase IS66 C-terminal" evidence="2">
    <location>
        <begin position="174"/>
        <end position="210"/>
    </location>
</feature>
<dbReference type="RefSeq" id="WP_256182059.1">
    <property type="nucleotide sequence ID" value="NZ_DBFBHA010000035.1"/>
</dbReference>
<feature type="domain" description="Transposase IS66 central" evidence="1">
    <location>
        <begin position="2"/>
        <end position="166"/>
    </location>
</feature>
<dbReference type="Pfam" id="PF03050">
    <property type="entry name" value="DDE_Tnp_IS66"/>
    <property type="match status" value="1"/>
</dbReference>
<name>A0AAW5K7R7_9BACT</name>
<evidence type="ECO:0000259" key="2">
    <source>
        <dbReference type="Pfam" id="PF13817"/>
    </source>
</evidence>
<evidence type="ECO:0000313" key="4">
    <source>
        <dbReference type="Proteomes" id="UP001205919"/>
    </source>
</evidence>
<dbReference type="EMBL" id="JANFYT010000021">
    <property type="protein sequence ID" value="MCQ4814808.1"/>
    <property type="molecule type" value="Genomic_DNA"/>
</dbReference>
<dbReference type="Pfam" id="PF13817">
    <property type="entry name" value="DDE_Tnp_IS66_C"/>
    <property type="match status" value="1"/>
</dbReference>
<reference evidence="3 4" key="1">
    <citation type="submission" date="2022-06" db="EMBL/GenBank/DDBJ databases">
        <title>Isolation of gut microbiota from human fecal samples.</title>
        <authorList>
            <person name="Pamer E.G."/>
            <person name="Barat B."/>
            <person name="Waligurski E."/>
            <person name="Medina S."/>
            <person name="Paddock L."/>
            <person name="Mostad J."/>
        </authorList>
    </citation>
    <scope>NUCLEOTIDE SEQUENCE [LARGE SCALE GENOMIC DNA]</scope>
    <source>
        <strain evidence="3 4">DFI.9.90</strain>
    </source>
</reference>